<dbReference type="EMBL" id="JBHSDS010000006">
    <property type="protein sequence ID" value="MFC4358600.1"/>
    <property type="molecule type" value="Genomic_DNA"/>
</dbReference>
<dbReference type="Proteomes" id="UP001595921">
    <property type="component" value="Unassembled WGS sequence"/>
</dbReference>
<dbReference type="Gene3D" id="2.60.120.1140">
    <property type="entry name" value="Protein of unknown function DUF192"/>
    <property type="match status" value="1"/>
</dbReference>
<sequence>MRLVHRHDGHERVLASDVDVADSFLTKARGLMFRRSIPDDYALAFRFDGPGTRSLHMAFVPFAIDAVWTVEGEVTKVKRLPAWRGLGWATADEIYELPAGAADGVEPGHEVALVD</sequence>
<protein>
    <submittedName>
        <fullName evidence="1">DUF192 domain-containing protein</fullName>
    </submittedName>
</protein>
<dbReference type="Pfam" id="PF02643">
    <property type="entry name" value="DUF192"/>
    <property type="match status" value="1"/>
</dbReference>
<dbReference type="PANTHER" id="PTHR37953">
    <property type="entry name" value="UPF0127 PROTEIN MJ1496"/>
    <property type="match status" value="1"/>
</dbReference>
<gene>
    <name evidence="1" type="ORF">ACFO0N_11675</name>
</gene>
<dbReference type="RefSeq" id="WP_267623619.1">
    <property type="nucleotide sequence ID" value="NZ_JAODIW010000008.1"/>
</dbReference>
<proteinExistence type="predicted"/>
<dbReference type="InterPro" id="IPR003795">
    <property type="entry name" value="DUF192"/>
</dbReference>
<name>A0ABD5PD75_9EURY</name>
<dbReference type="PANTHER" id="PTHR37953:SF1">
    <property type="entry name" value="UPF0127 PROTEIN MJ1496"/>
    <property type="match status" value="1"/>
</dbReference>
<evidence type="ECO:0000313" key="1">
    <source>
        <dbReference type="EMBL" id="MFC4358600.1"/>
    </source>
</evidence>
<keyword evidence="2" id="KW-1185">Reference proteome</keyword>
<reference evidence="1 2" key="1">
    <citation type="journal article" date="2019" name="Int. J. Syst. Evol. Microbiol.">
        <title>The Global Catalogue of Microorganisms (GCM) 10K type strain sequencing project: providing services to taxonomists for standard genome sequencing and annotation.</title>
        <authorList>
            <consortium name="The Broad Institute Genomics Platform"/>
            <consortium name="The Broad Institute Genome Sequencing Center for Infectious Disease"/>
            <person name="Wu L."/>
            <person name="Ma J."/>
        </authorList>
    </citation>
    <scope>NUCLEOTIDE SEQUENCE [LARGE SCALE GENOMIC DNA]</scope>
    <source>
        <strain evidence="1 2">CGMCC 1.12553</strain>
    </source>
</reference>
<comment type="caution">
    <text evidence="1">The sequence shown here is derived from an EMBL/GenBank/DDBJ whole genome shotgun (WGS) entry which is preliminary data.</text>
</comment>
<organism evidence="1 2">
    <name type="scientific">Halobium salinum</name>
    <dbReference type="NCBI Taxonomy" id="1364940"/>
    <lineage>
        <taxon>Archaea</taxon>
        <taxon>Methanobacteriati</taxon>
        <taxon>Methanobacteriota</taxon>
        <taxon>Stenosarchaea group</taxon>
        <taxon>Halobacteria</taxon>
        <taxon>Halobacteriales</taxon>
        <taxon>Haloferacaceae</taxon>
        <taxon>Halobium</taxon>
    </lineage>
</organism>
<accession>A0ABD5PD75</accession>
<dbReference type="InterPro" id="IPR038695">
    <property type="entry name" value="Saro_0823-like_sf"/>
</dbReference>
<dbReference type="AlphaFoldDB" id="A0ABD5PD75"/>
<evidence type="ECO:0000313" key="2">
    <source>
        <dbReference type="Proteomes" id="UP001595921"/>
    </source>
</evidence>